<feature type="coiled-coil region" evidence="1">
    <location>
        <begin position="567"/>
        <end position="594"/>
    </location>
</feature>
<feature type="coiled-coil region" evidence="1">
    <location>
        <begin position="246"/>
        <end position="294"/>
    </location>
</feature>
<dbReference type="Proteomes" id="UP000694427">
    <property type="component" value="Unplaced"/>
</dbReference>
<dbReference type="Ensembl" id="ENSCCRT00010109762.1">
    <property type="protein sequence ID" value="ENSCCRP00010098955.1"/>
    <property type="gene ID" value="ENSCCRG00010043310.1"/>
</dbReference>
<organism evidence="3 4">
    <name type="scientific">Cyprinus carpio</name>
    <name type="common">Common carp</name>
    <dbReference type="NCBI Taxonomy" id="7962"/>
    <lineage>
        <taxon>Eukaryota</taxon>
        <taxon>Metazoa</taxon>
        <taxon>Chordata</taxon>
        <taxon>Craniata</taxon>
        <taxon>Vertebrata</taxon>
        <taxon>Euteleostomi</taxon>
        <taxon>Actinopterygii</taxon>
        <taxon>Neopterygii</taxon>
        <taxon>Teleostei</taxon>
        <taxon>Ostariophysi</taxon>
        <taxon>Cypriniformes</taxon>
        <taxon>Cyprinidae</taxon>
        <taxon>Cyprininae</taxon>
        <taxon>Cyprinus</taxon>
    </lineage>
</organism>
<protein>
    <submittedName>
        <fullName evidence="3">GRIP1 associated protein 1</fullName>
    </submittedName>
</protein>
<feature type="coiled-coil region" evidence="1">
    <location>
        <begin position="19"/>
        <end position="147"/>
    </location>
</feature>
<dbReference type="InterPro" id="IPR026204">
    <property type="entry name" value="GRIPAP1"/>
</dbReference>
<feature type="coiled-coil region" evidence="1">
    <location>
        <begin position="645"/>
        <end position="672"/>
    </location>
</feature>
<dbReference type="PANTHER" id="PTHR18978:SF1">
    <property type="entry name" value="GRIP1-ASSOCIATED PROTEIN 1"/>
    <property type="match status" value="1"/>
</dbReference>
<dbReference type="GO" id="GO:0099158">
    <property type="term" value="P:regulation of recycling endosome localization within postsynapse"/>
    <property type="evidence" value="ECO:0007669"/>
    <property type="project" value="TreeGrafter"/>
</dbReference>
<dbReference type="PANTHER" id="PTHR18978">
    <property type="entry name" value="GRIP-1 ASSOCIATED PROTEIN 1"/>
    <property type="match status" value="1"/>
</dbReference>
<feature type="coiled-coil region" evidence="1">
    <location>
        <begin position="425"/>
        <end position="498"/>
    </location>
</feature>
<sequence length="687" mass="78274">MQAQLLELRTQNYQLSDELRKNTAELNSVRQKTSNLEKDYVKAQKALNKSKKAQEVDALLSENKMLQGKLHSQEDDFRLQNSTLMQELSKLCSQIEQLELENRRLREGQGLEGPASSSASGPVDAELLRLQAENSALQKKLKGERKEELKSINLRVQKVQTDLMAANQVRSAQAHPLQVACQSAVSQEQVEGMLSENDALRTNLAALEQIQTVKTQELNLLREQNLALNAELQQRHTEQESFLAQKDDLNSQLQESNRANSRLLEQLTELGLEKDKLQQELEEARKTADKRKVMLDELAIEMAEEKSRHKEELSDVRLQHEKEVLSIRARYEKELRGLHEEKNRTEEEIRSQLRDERARTKELESLQPYVEELKAQVQSMEGTKGWFERRLKEAEVLCVYSHLSLQSIVRDGKFCCLHLAKAAEVEAVKQQVTGMQKEREELNNTISKLKQEIKDTVDGQRILEKKGSSALKDLKRQLHLERKRADKLQERLQEILTNTKTRTGLEELVLSEINSPSRMQQTGDSSSISSFSYREIMKDGASAPSTNKSNTSSPQSQRPADLSDDEVSELFQRLAEVQQEKWMLEEKVKHLEVSCASMADDICKKTAIIETYVMDSRRGGAVAHGAQGERGGLSSVLRDLVKPGDENLREMNKKLQNMLEEQLTKNMHLQKVKTEGQPFGVGKTSFS</sequence>
<dbReference type="GO" id="GO:0098887">
    <property type="term" value="P:neurotransmitter receptor transport, endosome to postsynaptic membrane"/>
    <property type="evidence" value="ECO:0007669"/>
    <property type="project" value="TreeGrafter"/>
</dbReference>
<dbReference type="GO" id="GO:0099152">
    <property type="term" value="P:regulation of neurotransmitter receptor transport, endosome to postsynaptic membrane"/>
    <property type="evidence" value="ECO:0007669"/>
    <property type="project" value="TreeGrafter"/>
</dbReference>
<dbReference type="GO" id="GO:0098837">
    <property type="term" value="C:postsynaptic recycling endosome"/>
    <property type="evidence" value="ECO:0007669"/>
    <property type="project" value="TreeGrafter"/>
</dbReference>
<evidence type="ECO:0000313" key="4">
    <source>
        <dbReference type="Proteomes" id="UP000694427"/>
    </source>
</evidence>
<dbReference type="AlphaFoldDB" id="A0A8C1NX30"/>
<gene>
    <name evidence="3" type="primary">LOC109101197</name>
</gene>
<evidence type="ECO:0000256" key="2">
    <source>
        <dbReference type="SAM" id="MobiDB-lite"/>
    </source>
</evidence>
<dbReference type="GO" id="GO:0098978">
    <property type="term" value="C:glutamatergic synapse"/>
    <property type="evidence" value="ECO:0007669"/>
    <property type="project" value="TreeGrafter"/>
</dbReference>
<feature type="compositionally biased region" description="Polar residues" evidence="2">
    <location>
        <begin position="543"/>
        <end position="558"/>
    </location>
</feature>
<evidence type="ECO:0000313" key="3">
    <source>
        <dbReference type="Ensembl" id="ENSCCRP00010098955.1"/>
    </source>
</evidence>
<reference evidence="3" key="2">
    <citation type="submission" date="2025-09" db="UniProtKB">
        <authorList>
            <consortium name="Ensembl"/>
        </authorList>
    </citation>
    <scope>IDENTIFICATION</scope>
</reference>
<accession>A0A8C1NX30</accession>
<keyword evidence="1" id="KW-0175">Coiled coil</keyword>
<evidence type="ECO:0000256" key="1">
    <source>
        <dbReference type="SAM" id="Coils"/>
    </source>
</evidence>
<dbReference type="GO" id="GO:0098998">
    <property type="term" value="C:extrinsic component of postsynaptic early endosome membrane"/>
    <property type="evidence" value="ECO:0007669"/>
    <property type="project" value="TreeGrafter"/>
</dbReference>
<proteinExistence type="predicted"/>
<feature type="coiled-coil region" evidence="1">
    <location>
        <begin position="328"/>
        <end position="355"/>
    </location>
</feature>
<keyword evidence="4" id="KW-1185">Reference proteome</keyword>
<name>A0A8C1NX30_CYPCA</name>
<feature type="region of interest" description="Disordered" evidence="2">
    <location>
        <begin position="539"/>
        <end position="566"/>
    </location>
</feature>
<dbReference type="GO" id="GO:1905244">
    <property type="term" value="P:regulation of modification of synaptic structure"/>
    <property type="evidence" value="ECO:0007669"/>
    <property type="project" value="TreeGrafter"/>
</dbReference>
<reference evidence="3" key="1">
    <citation type="submission" date="2025-08" db="UniProtKB">
        <authorList>
            <consortium name="Ensembl"/>
        </authorList>
    </citation>
    <scope>IDENTIFICATION</scope>
</reference>